<protein>
    <submittedName>
        <fullName evidence="2">Uncharacterized protein</fullName>
    </submittedName>
</protein>
<accession>B6T0H4</accession>
<dbReference type="EMBL" id="EU958489">
    <property type="protein sequence ID" value="ACG30607.1"/>
    <property type="molecule type" value="mRNA"/>
</dbReference>
<evidence type="ECO:0000256" key="1">
    <source>
        <dbReference type="SAM" id="MobiDB-lite"/>
    </source>
</evidence>
<feature type="compositionally biased region" description="Basic residues" evidence="1">
    <location>
        <begin position="29"/>
        <end position="40"/>
    </location>
</feature>
<dbReference type="AlphaFoldDB" id="B6T0H4"/>
<reference evidence="2" key="1">
    <citation type="journal article" date="2009" name="Plant Mol. Biol.">
        <title>Insights into corn genes derived from large-scale cDNA sequencing.</title>
        <authorList>
            <person name="Alexandrov N.N."/>
            <person name="Brover V.V."/>
            <person name="Freidin S."/>
            <person name="Troukhan M.E."/>
            <person name="Tatarinova T.V."/>
            <person name="Zhang H."/>
            <person name="Swaller T.J."/>
            <person name="Lu Y.P."/>
            <person name="Bouck J."/>
            <person name="Flavell R.B."/>
            <person name="Feldmann K.A."/>
        </authorList>
    </citation>
    <scope>NUCLEOTIDE SEQUENCE</scope>
</reference>
<name>B6T0H4_MAIZE</name>
<organism evidence="2">
    <name type="scientific">Zea mays</name>
    <name type="common">Maize</name>
    <dbReference type="NCBI Taxonomy" id="4577"/>
    <lineage>
        <taxon>Eukaryota</taxon>
        <taxon>Viridiplantae</taxon>
        <taxon>Streptophyta</taxon>
        <taxon>Embryophyta</taxon>
        <taxon>Tracheophyta</taxon>
        <taxon>Spermatophyta</taxon>
        <taxon>Magnoliopsida</taxon>
        <taxon>Liliopsida</taxon>
        <taxon>Poales</taxon>
        <taxon>Poaceae</taxon>
        <taxon>PACMAD clade</taxon>
        <taxon>Panicoideae</taxon>
        <taxon>Andropogonodae</taxon>
        <taxon>Andropogoneae</taxon>
        <taxon>Tripsacinae</taxon>
        <taxon>Zea</taxon>
    </lineage>
</organism>
<sequence length="40" mass="4281">MDSMRAAAQDLREDTCHPKSKLVPGISSARRRAGGRRGAA</sequence>
<evidence type="ECO:0000313" key="2">
    <source>
        <dbReference type="EMBL" id="ACG30607.1"/>
    </source>
</evidence>
<proteinExistence type="evidence at transcript level"/>
<feature type="region of interest" description="Disordered" evidence="1">
    <location>
        <begin position="1"/>
        <end position="40"/>
    </location>
</feature>